<organism evidence="3 4">
    <name type="scientific">Ramlibacter henchirensis</name>
    <dbReference type="NCBI Taxonomy" id="204072"/>
    <lineage>
        <taxon>Bacteria</taxon>
        <taxon>Pseudomonadati</taxon>
        <taxon>Pseudomonadota</taxon>
        <taxon>Betaproteobacteria</taxon>
        <taxon>Burkholderiales</taxon>
        <taxon>Comamonadaceae</taxon>
        <taxon>Ramlibacter</taxon>
    </lineage>
</organism>
<dbReference type="Proteomes" id="UP000298180">
    <property type="component" value="Unassembled WGS sequence"/>
</dbReference>
<protein>
    <submittedName>
        <fullName evidence="3">Response regulator</fullName>
    </submittedName>
</protein>
<keyword evidence="1" id="KW-0597">Phosphoprotein</keyword>
<dbReference type="SUPFAM" id="SSF52172">
    <property type="entry name" value="CheY-like"/>
    <property type="match status" value="1"/>
</dbReference>
<feature type="domain" description="Response regulatory" evidence="2">
    <location>
        <begin position="11"/>
        <end position="163"/>
    </location>
</feature>
<dbReference type="PROSITE" id="PS50110">
    <property type="entry name" value="RESPONSE_REGULATORY"/>
    <property type="match status" value="1"/>
</dbReference>
<comment type="caution">
    <text evidence="3">The sequence shown here is derived from an EMBL/GenBank/DDBJ whole genome shotgun (WGS) entry which is preliminary data.</text>
</comment>
<dbReference type="EMBL" id="SMLM01000001">
    <property type="protein sequence ID" value="TFZ07353.1"/>
    <property type="molecule type" value="Genomic_DNA"/>
</dbReference>
<proteinExistence type="predicted"/>
<evidence type="ECO:0000256" key="1">
    <source>
        <dbReference type="PROSITE-ProRule" id="PRU00169"/>
    </source>
</evidence>
<name>A0A4Z0C6V8_9BURK</name>
<sequence>MTFPLFKRPGTLVFLDDDADYLEMLALMLPRKWRARLFVQPRECIRQLQQERPFWEADAWYQQQLVDQWRAGRPLVPQVLEYWARQTERFSLTSVCAVDYSMPEMDGLQALAELGDWPGARVLLTGQADDQVAIDAFNAGLIQQFIPKQTADIAARLLEVVDRLQGTPHPTHAQTWRATLRPEQAALLRNPAIERELATLADKHWVEHIVIGDPFGVIGLDAAGSPSWLQLETGAGLPALAELAQLEGVDAPVVQDVRDGLKLVDLEVSQSLRRPPQVAQAVALDADRSLFAAWFPLEAQGLADAGYSRWLARQPQRRIDA</sequence>
<keyword evidence="4" id="KW-1185">Reference proteome</keyword>
<dbReference type="GO" id="GO:0000160">
    <property type="term" value="P:phosphorelay signal transduction system"/>
    <property type="evidence" value="ECO:0007669"/>
    <property type="project" value="InterPro"/>
</dbReference>
<dbReference type="Gene3D" id="3.40.50.2300">
    <property type="match status" value="1"/>
</dbReference>
<evidence type="ECO:0000313" key="4">
    <source>
        <dbReference type="Proteomes" id="UP000298180"/>
    </source>
</evidence>
<dbReference type="AlphaFoldDB" id="A0A4Z0C6V8"/>
<accession>A0A4Z0C6V8</accession>
<gene>
    <name evidence="3" type="ORF">EZ313_12350</name>
</gene>
<evidence type="ECO:0000259" key="2">
    <source>
        <dbReference type="PROSITE" id="PS50110"/>
    </source>
</evidence>
<reference evidence="3 4" key="1">
    <citation type="submission" date="2019-03" db="EMBL/GenBank/DDBJ databases">
        <title>Ramlibacter henchirensis DSM 14656, whole genome shotgun sequence.</title>
        <authorList>
            <person name="Zhang X."/>
            <person name="Feng G."/>
            <person name="Zhu H."/>
        </authorList>
    </citation>
    <scope>NUCLEOTIDE SEQUENCE [LARGE SCALE GENOMIC DNA]</scope>
    <source>
        <strain evidence="3 4">DSM 14656</strain>
    </source>
</reference>
<dbReference type="InterPro" id="IPR011006">
    <property type="entry name" value="CheY-like_superfamily"/>
</dbReference>
<dbReference type="OrthoDB" id="5697380at2"/>
<feature type="modified residue" description="4-aspartylphosphate" evidence="1">
    <location>
        <position position="99"/>
    </location>
</feature>
<dbReference type="RefSeq" id="WP_135263434.1">
    <property type="nucleotide sequence ID" value="NZ_SMLM01000001.1"/>
</dbReference>
<dbReference type="InterPro" id="IPR001789">
    <property type="entry name" value="Sig_transdc_resp-reg_receiver"/>
</dbReference>
<evidence type="ECO:0000313" key="3">
    <source>
        <dbReference type="EMBL" id="TFZ07353.1"/>
    </source>
</evidence>